<evidence type="ECO:0000313" key="3">
    <source>
        <dbReference type="Proteomes" id="UP000784294"/>
    </source>
</evidence>
<keyword evidence="1" id="KW-0812">Transmembrane</keyword>
<dbReference type="EMBL" id="CAAALY010021026">
    <property type="protein sequence ID" value="VEL14399.1"/>
    <property type="molecule type" value="Genomic_DNA"/>
</dbReference>
<evidence type="ECO:0000313" key="2">
    <source>
        <dbReference type="EMBL" id="VEL14399.1"/>
    </source>
</evidence>
<protein>
    <submittedName>
        <fullName evidence="2">Uncharacterized protein</fullName>
    </submittedName>
</protein>
<dbReference type="AlphaFoldDB" id="A0A3S5AEH5"/>
<name>A0A3S5AEH5_9PLAT</name>
<gene>
    <name evidence="2" type="ORF">PXEA_LOCUS7839</name>
</gene>
<accession>A0A3S5AEH5</accession>
<evidence type="ECO:0000256" key="1">
    <source>
        <dbReference type="SAM" id="Phobius"/>
    </source>
</evidence>
<reference evidence="2" key="1">
    <citation type="submission" date="2018-11" db="EMBL/GenBank/DDBJ databases">
        <authorList>
            <consortium name="Pathogen Informatics"/>
        </authorList>
    </citation>
    <scope>NUCLEOTIDE SEQUENCE</scope>
</reference>
<sequence>MVPSCLFGVARIAEFASLGVSCQLLGRRHQLAADDVEEGGNSRRWREGKEREKRWYWATFVAQSHDEAERTMHANVEDNRAEEAGSNLQAVSDKPCQHRVAIAISSTDGQRLTTSRCRVCPIQSNQSYRIAIICPYQFIFPIFSSIYPFLLLLLLFLQFLFLHSLPLSLSLSFSSYFFCLSFSSSSSSSPSSTPSSFSSSTFSFSLSSSFRFSTSSFSSFFFSFPLSPRPLLFPFFNNLLIYHSAAIFCVDKVISQQCHVMVTALHLGPDSK</sequence>
<comment type="caution">
    <text evidence="2">The sequence shown here is derived from an EMBL/GenBank/DDBJ whole genome shotgun (WGS) entry which is preliminary data.</text>
</comment>
<feature type="transmembrane region" description="Helical" evidence="1">
    <location>
        <begin position="138"/>
        <end position="157"/>
    </location>
</feature>
<keyword evidence="1" id="KW-1133">Transmembrane helix</keyword>
<organism evidence="2 3">
    <name type="scientific">Protopolystoma xenopodis</name>
    <dbReference type="NCBI Taxonomy" id="117903"/>
    <lineage>
        <taxon>Eukaryota</taxon>
        <taxon>Metazoa</taxon>
        <taxon>Spiralia</taxon>
        <taxon>Lophotrochozoa</taxon>
        <taxon>Platyhelminthes</taxon>
        <taxon>Monogenea</taxon>
        <taxon>Polyopisthocotylea</taxon>
        <taxon>Polystomatidea</taxon>
        <taxon>Polystomatidae</taxon>
        <taxon>Protopolystoma</taxon>
    </lineage>
</organism>
<dbReference type="Proteomes" id="UP000784294">
    <property type="component" value="Unassembled WGS sequence"/>
</dbReference>
<proteinExistence type="predicted"/>
<keyword evidence="3" id="KW-1185">Reference proteome</keyword>
<keyword evidence="1" id="KW-0472">Membrane</keyword>